<evidence type="ECO:0000256" key="1">
    <source>
        <dbReference type="ARBA" id="ARBA00022553"/>
    </source>
</evidence>
<reference evidence="6" key="1">
    <citation type="submission" date="2015-07" db="EMBL/GenBank/DDBJ databases">
        <title>Draft Genome Sequences of Anaerolinea thermolimosa IMO-1, Bellilinea caldifistulae GOMI-1, Leptolinea tardivitalis YMTK-2, Levilinea saccharolytica KIBI-1,Longilinea arvoryzae KOME-1, Previously Described as Members of the Anaerolineaceae (Chloroflexi).</title>
        <authorList>
            <person name="Sekiguchi Y."/>
            <person name="Ohashi A."/>
            <person name="Matsuura N."/>
            <person name="Tourlousse M.D."/>
        </authorList>
    </citation>
    <scope>NUCLEOTIDE SEQUENCE [LARGE SCALE GENOMIC DNA]</scope>
    <source>
        <strain evidence="6">KOME-1</strain>
    </source>
</reference>
<dbReference type="InterPro" id="IPR000792">
    <property type="entry name" value="Tscrpt_reg_LuxR_C"/>
</dbReference>
<name>A0A0S7BGZ7_9CHLR</name>
<sequence length="223" mass="25171">METSITRIVLVEDHQIVREGTRQLLEQVPDFRVVGEAADGLESIGLVERLQPDVVIMDIRLPRMNGIEATQIIKERFPDVEIIILSAYEDDCYIFPLLEKGASGYLLKTSSGKELEHAIRTVRMGETALDPRIAHKVVQRINRRQLYRSAEMQEGLTQREMEVLRAAAQGKSNKEIAIFLSISAGTVQVHFRNIFEKLGVTSRTEAVTNAIGKGWISLDENER</sequence>
<dbReference type="GO" id="GO:0006355">
    <property type="term" value="P:regulation of DNA-templated transcription"/>
    <property type="evidence" value="ECO:0007669"/>
    <property type="project" value="InterPro"/>
</dbReference>
<dbReference type="CDD" id="cd06170">
    <property type="entry name" value="LuxR_C_like"/>
    <property type="match status" value="1"/>
</dbReference>
<dbReference type="PANTHER" id="PTHR43214">
    <property type="entry name" value="TWO-COMPONENT RESPONSE REGULATOR"/>
    <property type="match status" value="1"/>
</dbReference>
<dbReference type="EMBL" id="DF967972">
    <property type="protein sequence ID" value="GAP14356.1"/>
    <property type="molecule type" value="Genomic_DNA"/>
</dbReference>
<feature type="domain" description="Response regulatory" evidence="5">
    <location>
        <begin position="7"/>
        <end position="123"/>
    </location>
</feature>
<dbReference type="SMART" id="SM00421">
    <property type="entry name" value="HTH_LUXR"/>
    <property type="match status" value="1"/>
</dbReference>
<dbReference type="InterPro" id="IPR011006">
    <property type="entry name" value="CheY-like_superfamily"/>
</dbReference>
<dbReference type="InterPro" id="IPR001789">
    <property type="entry name" value="Sig_transdc_resp-reg_receiver"/>
</dbReference>
<dbReference type="PROSITE" id="PS00622">
    <property type="entry name" value="HTH_LUXR_1"/>
    <property type="match status" value="1"/>
</dbReference>
<dbReference type="RefSeq" id="WP_075073620.1">
    <property type="nucleotide sequence ID" value="NZ_DF967972.1"/>
</dbReference>
<dbReference type="InterPro" id="IPR016032">
    <property type="entry name" value="Sig_transdc_resp-reg_C-effctor"/>
</dbReference>
<dbReference type="STRING" id="360412.LARV_02124"/>
<evidence type="ECO:0000313" key="7">
    <source>
        <dbReference type="Proteomes" id="UP000055060"/>
    </source>
</evidence>
<evidence type="ECO:0000256" key="2">
    <source>
        <dbReference type="ARBA" id="ARBA00023125"/>
    </source>
</evidence>
<dbReference type="OrthoDB" id="9779069at2"/>
<proteinExistence type="predicted"/>
<organism evidence="6">
    <name type="scientific">Longilinea arvoryzae</name>
    <dbReference type="NCBI Taxonomy" id="360412"/>
    <lineage>
        <taxon>Bacteria</taxon>
        <taxon>Bacillati</taxon>
        <taxon>Chloroflexota</taxon>
        <taxon>Anaerolineae</taxon>
        <taxon>Anaerolineales</taxon>
        <taxon>Anaerolineaceae</taxon>
        <taxon>Longilinea</taxon>
    </lineage>
</organism>
<dbReference type="PRINTS" id="PR00038">
    <property type="entry name" value="HTHLUXR"/>
</dbReference>
<evidence type="ECO:0000259" key="4">
    <source>
        <dbReference type="PROSITE" id="PS50043"/>
    </source>
</evidence>
<dbReference type="AlphaFoldDB" id="A0A0S7BGZ7"/>
<dbReference type="GO" id="GO:0000160">
    <property type="term" value="P:phosphorelay signal transduction system"/>
    <property type="evidence" value="ECO:0007669"/>
    <property type="project" value="InterPro"/>
</dbReference>
<dbReference type="PROSITE" id="PS50043">
    <property type="entry name" value="HTH_LUXR_2"/>
    <property type="match status" value="1"/>
</dbReference>
<evidence type="ECO:0000256" key="3">
    <source>
        <dbReference type="PROSITE-ProRule" id="PRU00169"/>
    </source>
</evidence>
<dbReference type="SUPFAM" id="SSF46894">
    <property type="entry name" value="C-terminal effector domain of the bipartite response regulators"/>
    <property type="match status" value="1"/>
</dbReference>
<accession>A0A0S7BGZ7</accession>
<keyword evidence="2" id="KW-0238">DNA-binding</keyword>
<keyword evidence="7" id="KW-1185">Reference proteome</keyword>
<dbReference type="PANTHER" id="PTHR43214:SF43">
    <property type="entry name" value="TWO-COMPONENT RESPONSE REGULATOR"/>
    <property type="match status" value="1"/>
</dbReference>
<dbReference type="Proteomes" id="UP000055060">
    <property type="component" value="Unassembled WGS sequence"/>
</dbReference>
<dbReference type="InterPro" id="IPR058245">
    <property type="entry name" value="NreC/VraR/RcsB-like_REC"/>
</dbReference>
<feature type="domain" description="HTH luxR-type" evidence="4">
    <location>
        <begin position="149"/>
        <end position="214"/>
    </location>
</feature>
<dbReference type="Gene3D" id="3.40.50.2300">
    <property type="match status" value="1"/>
</dbReference>
<evidence type="ECO:0000259" key="5">
    <source>
        <dbReference type="PROSITE" id="PS50110"/>
    </source>
</evidence>
<dbReference type="SMART" id="SM00448">
    <property type="entry name" value="REC"/>
    <property type="match status" value="1"/>
</dbReference>
<feature type="modified residue" description="4-aspartylphosphate" evidence="3">
    <location>
        <position position="58"/>
    </location>
</feature>
<dbReference type="SUPFAM" id="SSF52172">
    <property type="entry name" value="CheY-like"/>
    <property type="match status" value="1"/>
</dbReference>
<keyword evidence="1 3" id="KW-0597">Phosphoprotein</keyword>
<gene>
    <name evidence="6" type="ORF">LARV_02124</name>
</gene>
<dbReference type="InterPro" id="IPR039420">
    <property type="entry name" value="WalR-like"/>
</dbReference>
<dbReference type="CDD" id="cd17535">
    <property type="entry name" value="REC_NarL-like"/>
    <property type="match status" value="1"/>
</dbReference>
<protein>
    <submittedName>
        <fullName evidence="6">Two component transcriptional regulator, LuxR family</fullName>
    </submittedName>
</protein>
<dbReference type="GO" id="GO:0003677">
    <property type="term" value="F:DNA binding"/>
    <property type="evidence" value="ECO:0007669"/>
    <property type="project" value="UniProtKB-KW"/>
</dbReference>
<evidence type="ECO:0000313" key="6">
    <source>
        <dbReference type="EMBL" id="GAP14356.1"/>
    </source>
</evidence>
<dbReference type="Pfam" id="PF00196">
    <property type="entry name" value="GerE"/>
    <property type="match status" value="1"/>
</dbReference>
<dbReference type="Pfam" id="PF00072">
    <property type="entry name" value="Response_reg"/>
    <property type="match status" value="1"/>
</dbReference>
<dbReference type="PROSITE" id="PS50110">
    <property type="entry name" value="RESPONSE_REGULATORY"/>
    <property type="match status" value="1"/>
</dbReference>